<accession>A0ABT3GHZ3</accession>
<reference evidence="1 2" key="1">
    <citation type="submission" date="2022-10" db="EMBL/GenBank/DDBJ databases">
        <title>Luteolibacter arcticus strain CCTCC AB 2014275, whole genome shotgun sequencing project.</title>
        <authorList>
            <person name="Zhao G."/>
            <person name="Shen L."/>
        </authorList>
    </citation>
    <scope>NUCLEOTIDE SEQUENCE [LARGE SCALE GENOMIC DNA]</scope>
    <source>
        <strain evidence="1 2">CCTCC AB 2014275</strain>
    </source>
</reference>
<dbReference type="Proteomes" id="UP001320876">
    <property type="component" value="Unassembled WGS sequence"/>
</dbReference>
<gene>
    <name evidence="1" type="ORF">OKA05_11210</name>
</gene>
<evidence type="ECO:0000313" key="2">
    <source>
        <dbReference type="Proteomes" id="UP001320876"/>
    </source>
</evidence>
<dbReference type="RefSeq" id="WP_264487231.1">
    <property type="nucleotide sequence ID" value="NZ_JAPDDT010000004.1"/>
</dbReference>
<organism evidence="1 2">
    <name type="scientific">Luteolibacter arcticus</name>
    <dbReference type="NCBI Taxonomy" id="1581411"/>
    <lineage>
        <taxon>Bacteria</taxon>
        <taxon>Pseudomonadati</taxon>
        <taxon>Verrucomicrobiota</taxon>
        <taxon>Verrucomicrobiia</taxon>
        <taxon>Verrucomicrobiales</taxon>
        <taxon>Verrucomicrobiaceae</taxon>
        <taxon>Luteolibacter</taxon>
    </lineage>
</organism>
<sequence>MTSRSSRPTSNKGFALVASMMLLVLLLVLSVGLLSLSAISLRASSHETLLLQARANARLALQLAIGELQASAGPDQRVTAPASIRDKSAQPHLTGVWDGWKWKGEGNAPDWKKEKTDRFRGWLVSSPDSQRTGEETYADHEPQGESIKLVGGDAETKAELVSIDGSQQQRFAWAVFDEAQKASISLPHGHKTETFADSYDRSSAAPRLGFDAVEKWETLADEKNDPAKLLTIAQTRLAGLDEKDAGFHDLTSGSLGLLTNAADGGWQQDLSRLFDAPALPTDFASRFIYSSQATPLVPLPTRFNGANPLPSPDPSWSLLHSHYRSFTKLSGSTRAIDASVGSVTARPNAATAASQLLRHKAFTEQQLAPVIAKAQFVFSLAFGYNGETLDNMWSDGSARKTPANQRDEYITWVVIDPVITLWNPYNVPMRFTGARVELYRIPLAFRIYKNGQLINTEYTKLTNAHTQEDFKTRQARFYRLNILPEDGVDERILAPGEHVVFTAHNHKMHGGHDYNLTGVTLRPGFHPPAGNASDPEVGGVTTQNIFVNSNGASSGKDYGKTVRTIAVKAGDRIQLEVKAERAGIDNFKETGGKEVTGFLKYYLGGGNVSRLLGGVELDYGDREGELLPYYPKEDLPTIVVNPDIPKGSTGGLNPARHALRFKEPFLIATFQEKTERDSRFGSRSWINNAPLNFYASEGIDQTEDFSHHQYELKWEVMTDWPPNSPTIEISNNDNRGYGGPGIYAQSGSEFATFASLPLGPAHSLAQLRHAPLNAGGQLPLTSQIVANSFAPPLLGNDRVKTSAGSRTYLDHSYLANNALFDSWFLSTAADHPALSGSDERTSEDLLDGFFTDGKQLPNQRFLPYTGGADKDELVTQLVASNEAYREIAAHLWIDAPFNVNSTSVSAWQALLASNFGSPAPIITDGSQKLHEGEGLSVLRHSHAAAVDFESAGGGLDGEHAKWNGYRRLTAEQIEKLAQEIVTEVKQRGPFQSLAEFVNRRPGEGDLAQNGALQAAIDRAGLNDAVRDAIHDLGNGNTADGAPGVINQADLLTPLAPQLVVRGDTFRIRTYGEAADDRGSKVRAWAEATVQRVPDFIDPTDKATATPTSVVNQSFGRRFELVSFRWLKPGEL</sequence>
<name>A0ABT3GHZ3_9BACT</name>
<dbReference type="EMBL" id="JAPDDT010000004">
    <property type="protein sequence ID" value="MCW1923122.1"/>
    <property type="molecule type" value="Genomic_DNA"/>
</dbReference>
<protein>
    <submittedName>
        <fullName evidence="1">Uncharacterized protein</fullName>
    </submittedName>
</protein>
<keyword evidence="2" id="KW-1185">Reference proteome</keyword>
<comment type="caution">
    <text evidence="1">The sequence shown here is derived from an EMBL/GenBank/DDBJ whole genome shotgun (WGS) entry which is preliminary data.</text>
</comment>
<evidence type="ECO:0000313" key="1">
    <source>
        <dbReference type="EMBL" id="MCW1923122.1"/>
    </source>
</evidence>
<proteinExistence type="predicted"/>